<dbReference type="GO" id="GO:0046654">
    <property type="term" value="P:tetrahydrofolate biosynthetic process"/>
    <property type="evidence" value="ECO:0007669"/>
    <property type="project" value="UniProtKB-UniRule"/>
</dbReference>
<keyword evidence="5 6" id="KW-0456">Lyase</keyword>
<dbReference type="SUPFAM" id="SSF55620">
    <property type="entry name" value="Tetrahydrobiopterin biosynthesis enzymes-like"/>
    <property type="match status" value="1"/>
</dbReference>
<evidence type="ECO:0000256" key="5">
    <source>
        <dbReference type="ARBA" id="ARBA00023239"/>
    </source>
</evidence>
<evidence type="ECO:0000256" key="4">
    <source>
        <dbReference type="ARBA" id="ARBA00022909"/>
    </source>
</evidence>
<dbReference type="AlphaFoldDB" id="A0A6I4VVE0"/>
<evidence type="ECO:0000313" key="8">
    <source>
        <dbReference type="EMBL" id="MXQ54548.1"/>
    </source>
</evidence>
<dbReference type="NCBIfam" id="TIGR00526">
    <property type="entry name" value="folB_dom"/>
    <property type="match status" value="1"/>
</dbReference>
<keyword evidence="4 6" id="KW-0289">Folate biosynthesis</keyword>
<comment type="catalytic activity">
    <reaction evidence="1 6">
        <text>7,8-dihydroneopterin = 6-hydroxymethyl-7,8-dihydropterin + glycolaldehyde</text>
        <dbReference type="Rhea" id="RHEA:10540"/>
        <dbReference type="ChEBI" id="CHEBI:17001"/>
        <dbReference type="ChEBI" id="CHEBI:17071"/>
        <dbReference type="ChEBI" id="CHEBI:44841"/>
        <dbReference type="EC" id="4.1.2.25"/>
    </reaction>
</comment>
<keyword evidence="9" id="KW-1185">Reference proteome</keyword>
<comment type="pathway">
    <text evidence="2 6">Cofactor biosynthesis; tetrahydrofolate biosynthesis; 2-amino-4-hydroxy-6-hydroxymethyl-7,8-dihydropteridine diphosphate from 7,8-dihydroneopterin triphosphate: step 3/4.</text>
</comment>
<dbReference type="RefSeq" id="WP_160801905.1">
    <property type="nucleotide sequence ID" value="NZ_WUUL01000008.1"/>
</dbReference>
<dbReference type="InterPro" id="IPR006157">
    <property type="entry name" value="FolB_dom"/>
</dbReference>
<dbReference type="Proteomes" id="UP000430692">
    <property type="component" value="Unassembled WGS sequence"/>
</dbReference>
<dbReference type="InterPro" id="IPR043133">
    <property type="entry name" value="GTP-CH-I_C/QueF"/>
</dbReference>
<reference evidence="8 9" key="1">
    <citation type="submission" date="2019-12" db="EMBL/GenBank/DDBJ databases">
        <title>Whole-genome analyses of novel actinobacteria.</title>
        <authorList>
            <person name="Sahin N."/>
            <person name="Saygin H."/>
        </authorList>
    </citation>
    <scope>NUCLEOTIDE SEQUENCE [LARGE SCALE GENOMIC DNA]</scope>
    <source>
        <strain evidence="8 9">KC615</strain>
    </source>
</reference>
<protein>
    <recommendedName>
        <fullName evidence="6">7,8-dihydroneopterin aldolase</fullName>
        <ecNumber evidence="6">4.1.2.25</ecNumber>
    </recommendedName>
</protein>
<dbReference type="NCBIfam" id="TIGR00525">
    <property type="entry name" value="folB"/>
    <property type="match status" value="1"/>
</dbReference>
<evidence type="ECO:0000256" key="6">
    <source>
        <dbReference type="RuleBase" id="RU362079"/>
    </source>
</evidence>
<gene>
    <name evidence="8" type="primary">folB</name>
    <name evidence="8" type="ORF">GSM42_12665</name>
</gene>
<comment type="similarity">
    <text evidence="3 6">Belongs to the DHNA family.</text>
</comment>
<accession>A0A6I4VVE0</accession>
<sequence>MDKIMLKQMSFYAYHGAFPEENKLGQRFMVDVELRLNLQTAGKTDQLEHSIDYGNVFQMVQEIVENQRFRLIEALAEKIANELLTNFSVPEVLVRVVKPDPPIPGHYQSVGVELVRSK</sequence>
<dbReference type="Gene3D" id="3.30.1130.10">
    <property type="match status" value="1"/>
</dbReference>
<evidence type="ECO:0000256" key="2">
    <source>
        <dbReference type="ARBA" id="ARBA00005013"/>
    </source>
</evidence>
<dbReference type="PANTHER" id="PTHR42844">
    <property type="entry name" value="DIHYDRONEOPTERIN ALDOLASE 1-RELATED"/>
    <property type="match status" value="1"/>
</dbReference>
<evidence type="ECO:0000313" key="9">
    <source>
        <dbReference type="Proteomes" id="UP000430692"/>
    </source>
</evidence>
<evidence type="ECO:0000256" key="3">
    <source>
        <dbReference type="ARBA" id="ARBA00005708"/>
    </source>
</evidence>
<evidence type="ECO:0000259" key="7">
    <source>
        <dbReference type="SMART" id="SM00905"/>
    </source>
</evidence>
<dbReference type="GO" id="GO:0046656">
    <property type="term" value="P:folic acid biosynthetic process"/>
    <property type="evidence" value="ECO:0007669"/>
    <property type="project" value="UniProtKB-UniRule"/>
</dbReference>
<name>A0A6I4VVE0_9BACL</name>
<dbReference type="GO" id="GO:0004150">
    <property type="term" value="F:dihydroneopterin aldolase activity"/>
    <property type="evidence" value="ECO:0007669"/>
    <property type="project" value="UniProtKB-UniRule"/>
</dbReference>
<dbReference type="GO" id="GO:0005737">
    <property type="term" value="C:cytoplasm"/>
    <property type="evidence" value="ECO:0007669"/>
    <property type="project" value="TreeGrafter"/>
</dbReference>
<organism evidence="8 9">
    <name type="scientific">Shimazuella alba</name>
    <dbReference type="NCBI Taxonomy" id="2690964"/>
    <lineage>
        <taxon>Bacteria</taxon>
        <taxon>Bacillati</taxon>
        <taxon>Bacillota</taxon>
        <taxon>Bacilli</taxon>
        <taxon>Bacillales</taxon>
        <taxon>Thermoactinomycetaceae</taxon>
        <taxon>Shimazuella</taxon>
    </lineage>
</organism>
<dbReference type="Pfam" id="PF02152">
    <property type="entry name" value="FolB"/>
    <property type="match status" value="1"/>
</dbReference>
<feature type="domain" description="Dihydroneopterin aldolase/epimerase" evidence="7">
    <location>
        <begin position="4"/>
        <end position="116"/>
    </location>
</feature>
<comment type="caution">
    <text evidence="8">The sequence shown here is derived from an EMBL/GenBank/DDBJ whole genome shotgun (WGS) entry which is preliminary data.</text>
</comment>
<dbReference type="PANTHER" id="PTHR42844:SF1">
    <property type="entry name" value="DIHYDRONEOPTERIN ALDOLASE 1-RELATED"/>
    <property type="match status" value="1"/>
</dbReference>
<dbReference type="CDD" id="cd00534">
    <property type="entry name" value="DHNA_DHNTPE"/>
    <property type="match status" value="1"/>
</dbReference>
<dbReference type="EMBL" id="WUUL01000008">
    <property type="protein sequence ID" value="MXQ54548.1"/>
    <property type="molecule type" value="Genomic_DNA"/>
</dbReference>
<dbReference type="EC" id="4.1.2.25" evidence="6"/>
<evidence type="ECO:0000256" key="1">
    <source>
        <dbReference type="ARBA" id="ARBA00001353"/>
    </source>
</evidence>
<proteinExistence type="inferred from homology"/>
<dbReference type="UniPathway" id="UPA00077">
    <property type="reaction ID" value="UER00154"/>
</dbReference>
<dbReference type="FunFam" id="3.30.1130.10:FF:000003">
    <property type="entry name" value="7,8-dihydroneopterin aldolase"/>
    <property type="match status" value="1"/>
</dbReference>
<dbReference type="InterPro" id="IPR006156">
    <property type="entry name" value="Dihydroneopterin_aldolase"/>
</dbReference>
<comment type="function">
    <text evidence="6">Catalyzes the conversion of 7,8-dihydroneopterin to 6-hydroxymethyl-7,8-dihydropterin.</text>
</comment>
<dbReference type="SMART" id="SM00905">
    <property type="entry name" value="FolB"/>
    <property type="match status" value="1"/>
</dbReference>